<accession>A0A379C3K5</accession>
<dbReference type="PROSITE" id="PS50109">
    <property type="entry name" value="HIS_KIN"/>
    <property type="match status" value="1"/>
</dbReference>
<keyword evidence="8" id="KW-0547">Nucleotide-binding</keyword>
<evidence type="ECO:0000256" key="8">
    <source>
        <dbReference type="ARBA" id="ARBA00022741"/>
    </source>
</evidence>
<evidence type="ECO:0000256" key="3">
    <source>
        <dbReference type="ARBA" id="ARBA00012438"/>
    </source>
</evidence>
<comment type="subcellular location">
    <subcellularLocation>
        <location evidence="2">Cell membrane</location>
        <topology evidence="2">Multi-pass membrane protein</topology>
    </subcellularLocation>
</comment>
<evidence type="ECO:0000256" key="7">
    <source>
        <dbReference type="ARBA" id="ARBA00022692"/>
    </source>
</evidence>
<evidence type="ECO:0000256" key="13">
    <source>
        <dbReference type="ARBA" id="ARBA00023136"/>
    </source>
</evidence>
<keyword evidence="10" id="KW-0067">ATP-binding</keyword>
<dbReference type="Proteomes" id="UP000255517">
    <property type="component" value="Unassembled WGS sequence"/>
</dbReference>
<dbReference type="GO" id="GO:0000155">
    <property type="term" value="F:phosphorelay sensor kinase activity"/>
    <property type="evidence" value="ECO:0007669"/>
    <property type="project" value="InterPro"/>
</dbReference>
<keyword evidence="5" id="KW-0597">Phosphoprotein</keyword>
<dbReference type="InterPro" id="IPR036097">
    <property type="entry name" value="HisK_dim/P_sf"/>
</dbReference>
<dbReference type="PRINTS" id="PR00344">
    <property type="entry name" value="BCTRLSENSOR"/>
</dbReference>
<dbReference type="SMART" id="SM00387">
    <property type="entry name" value="HATPase_c"/>
    <property type="match status" value="1"/>
</dbReference>
<dbReference type="SMART" id="SM00388">
    <property type="entry name" value="HisKA"/>
    <property type="match status" value="1"/>
</dbReference>
<dbReference type="InterPro" id="IPR004358">
    <property type="entry name" value="Sig_transdc_His_kin-like_C"/>
</dbReference>
<evidence type="ECO:0000259" key="16">
    <source>
        <dbReference type="PROSITE" id="PS50885"/>
    </source>
</evidence>
<evidence type="ECO:0000256" key="2">
    <source>
        <dbReference type="ARBA" id="ARBA00004651"/>
    </source>
</evidence>
<evidence type="ECO:0000256" key="14">
    <source>
        <dbReference type="SAM" id="Phobius"/>
    </source>
</evidence>
<comment type="catalytic activity">
    <reaction evidence="1">
        <text>ATP + protein L-histidine = ADP + protein N-phospho-L-histidine.</text>
        <dbReference type="EC" id="2.7.13.3"/>
    </reaction>
</comment>
<evidence type="ECO:0000256" key="6">
    <source>
        <dbReference type="ARBA" id="ARBA00022679"/>
    </source>
</evidence>
<protein>
    <recommendedName>
        <fullName evidence="3">histidine kinase</fullName>
        <ecNumber evidence="3">2.7.13.3</ecNumber>
    </recommendedName>
</protein>
<dbReference type="InterPro" id="IPR036890">
    <property type="entry name" value="HATPase_C_sf"/>
</dbReference>
<evidence type="ECO:0000256" key="10">
    <source>
        <dbReference type="ARBA" id="ARBA00022840"/>
    </source>
</evidence>
<dbReference type="SUPFAM" id="SSF47384">
    <property type="entry name" value="Homodimeric domain of signal transducing histidine kinase"/>
    <property type="match status" value="1"/>
</dbReference>
<dbReference type="PROSITE" id="PS50885">
    <property type="entry name" value="HAMP"/>
    <property type="match status" value="1"/>
</dbReference>
<dbReference type="Gene3D" id="3.30.565.10">
    <property type="entry name" value="Histidine kinase-like ATPase, C-terminal domain"/>
    <property type="match status" value="1"/>
</dbReference>
<evidence type="ECO:0000256" key="11">
    <source>
        <dbReference type="ARBA" id="ARBA00022989"/>
    </source>
</evidence>
<evidence type="ECO:0000259" key="15">
    <source>
        <dbReference type="PROSITE" id="PS50109"/>
    </source>
</evidence>
<dbReference type="AlphaFoldDB" id="A0A379C3K5"/>
<name>A0A379C3K5_9FIRM</name>
<evidence type="ECO:0000313" key="17">
    <source>
        <dbReference type="EMBL" id="SUB56804.1"/>
    </source>
</evidence>
<keyword evidence="7 14" id="KW-0812">Transmembrane</keyword>
<sequence length="366" mass="42126">MTSILIAFSCICINLMSYFQGILYMDSIGGFVSDFSKYNEEKLYISIPSDKLDDFSDEINHEIDKRKVSFSYRGWIATFIVTCISGFVAYYVSGKSLKPLKEFSKKIEEIEMSNITDSLVSEDEVLEFRNLSHSFNNMLKRLEDSFEEQGQFTANAAHELRTPLALMQTQLDLIKKNKDMTFMEFEKNSKTFENQLDRLSKLTKILLQMSEISTIKRNEKIDLYPLIEEVMEDLSYLADEKNISMEIEGDGGIILGSDILIYRVFFNLIENAIKYNRENGYIKIKLKRDKDKINIEISDNGIEIPKEFRDKIFKAFFRVNKSSSVSGSGLGLCLVDKVINLHNGKVFVKDSNKDKTTIGLELKLIK</sequence>
<evidence type="ECO:0000256" key="12">
    <source>
        <dbReference type="ARBA" id="ARBA00023012"/>
    </source>
</evidence>
<dbReference type="EC" id="2.7.13.3" evidence="3"/>
<dbReference type="InterPro" id="IPR003594">
    <property type="entry name" value="HATPase_dom"/>
</dbReference>
<keyword evidence="13 14" id="KW-0472">Membrane</keyword>
<dbReference type="Pfam" id="PF00512">
    <property type="entry name" value="HisKA"/>
    <property type="match status" value="1"/>
</dbReference>
<gene>
    <name evidence="17" type="primary">arlS</name>
    <name evidence="17" type="ORF">NCTC13149_00608</name>
</gene>
<dbReference type="EMBL" id="UGSZ01000001">
    <property type="protein sequence ID" value="SUB56804.1"/>
    <property type="molecule type" value="Genomic_DNA"/>
</dbReference>
<dbReference type="CDD" id="cd00082">
    <property type="entry name" value="HisKA"/>
    <property type="match status" value="1"/>
</dbReference>
<feature type="transmembrane region" description="Helical" evidence="14">
    <location>
        <begin position="6"/>
        <end position="25"/>
    </location>
</feature>
<evidence type="ECO:0000256" key="9">
    <source>
        <dbReference type="ARBA" id="ARBA00022777"/>
    </source>
</evidence>
<dbReference type="GO" id="GO:0005886">
    <property type="term" value="C:plasma membrane"/>
    <property type="evidence" value="ECO:0007669"/>
    <property type="project" value="UniProtKB-SubCell"/>
</dbReference>
<dbReference type="STRING" id="1122949.GCA_000378725_00438"/>
<dbReference type="CDD" id="cd00075">
    <property type="entry name" value="HATPase"/>
    <property type="match status" value="1"/>
</dbReference>
<dbReference type="PANTHER" id="PTHR45528:SF1">
    <property type="entry name" value="SENSOR HISTIDINE KINASE CPXA"/>
    <property type="match status" value="1"/>
</dbReference>
<dbReference type="GO" id="GO:0005524">
    <property type="term" value="F:ATP binding"/>
    <property type="evidence" value="ECO:0007669"/>
    <property type="project" value="UniProtKB-KW"/>
</dbReference>
<dbReference type="InterPro" id="IPR050398">
    <property type="entry name" value="HssS/ArlS-like"/>
</dbReference>
<dbReference type="Pfam" id="PF02518">
    <property type="entry name" value="HATPase_c"/>
    <property type="match status" value="1"/>
</dbReference>
<keyword evidence="11 14" id="KW-1133">Transmembrane helix</keyword>
<proteinExistence type="predicted"/>
<keyword evidence="4" id="KW-1003">Cell membrane</keyword>
<evidence type="ECO:0000256" key="4">
    <source>
        <dbReference type="ARBA" id="ARBA00022475"/>
    </source>
</evidence>
<reference evidence="17 18" key="1">
    <citation type="submission" date="2018-06" db="EMBL/GenBank/DDBJ databases">
        <authorList>
            <consortium name="Pathogen Informatics"/>
            <person name="Doyle S."/>
        </authorList>
    </citation>
    <scope>NUCLEOTIDE SEQUENCE [LARGE SCALE GENOMIC DNA]</scope>
    <source>
        <strain evidence="17 18">NCTC13149</strain>
    </source>
</reference>
<feature type="domain" description="Histidine kinase" evidence="15">
    <location>
        <begin position="155"/>
        <end position="366"/>
    </location>
</feature>
<evidence type="ECO:0000256" key="5">
    <source>
        <dbReference type="ARBA" id="ARBA00022553"/>
    </source>
</evidence>
<dbReference type="PANTHER" id="PTHR45528">
    <property type="entry name" value="SENSOR HISTIDINE KINASE CPXA"/>
    <property type="match status" value="1"/>
</dbReference>
<evidence type="ECO:0000256" key="1">
    <source>
        <dbReference type="ARBA" id="ARBA00000085"/>
    </source>
</evidence>
<dbReference type="InterPro" id="IPR005467">
    <property type="entry name" value="His_kinase_dom"/>
</dbReference>
<evidence type="ECO:0000313" key="18">
    <source>
        <dbReference type="Proteomes" id="UP000255517"/>
    </source>
</evidence>
<dbReference type="SMART" id="SM00304">
    <property type="entry name" value="HAMP"/>
    <property type="match status" value="1"/>
</dbReference>
<feature type="domain" description="HAMP" evidence="16">
    <location>
        <begin position="94"/>
        <end position="147"/>
    </location>
</feature>
<keyword evidence="9 17" id="KW-0418">Kinase</keyword>
<keyword evidence="12" id="KW-0902">Two-component regulatory system</keyword>
<keyword evidence="6 17" id="KW-0808">Transferase</keyword>
<dbReference type="Gene3D" id="1.10.287.130">
    <property type="match status" value="1"/>
</dbReference>
<organism evidence="17 18">
    <name type="scientific">Peptoniphilus lacrimalis</name>
    <dbReference type="NCBI Taxonomy" id="33031"/>
    <lineage>
        <taxon>Bacteria</taxon>
        <taxon>Bacillati</taxon>
        <taxon>Bacillota</taxon>
        <taxon>Tissierellia</taxon>
        <taxon>Tissierellales</taxon>
        <taxon>Peptoniphilaceae</taxon>
        <taxon>Peptoniphilus</taxon>
    </lineage>
</organism>
<dbReference type="InterPro" id="IPR003661">
    <property type="entry name" value="HisK_dim/P_dom"/>
</dbReference>
<dbReference type="Gene3D" id="6.10.340.10">
    <property type="match status" value="1"/>
</dbReference>
<dbReference type="InterPro" id="IPR003660">
    <property type="entry name" value="HAMP_dom"/>
</dbReference>
<dbReference type="SUPFAM" id="SSF55874">
    <property type="entry name" value="ATPase domain of HSP90 chaperone/DNA topoisomerase II/histidine kinase"/>
    <property type="match status" value="1"/>
</dbReference>
<feature type="transmembrane region" description="Helical" evidence="14">
    <location>
        <begin position="74"/>
        <end position="92"/>
    </location>
</feature>